<dbReference type="InterPro" id="IPR012340">
    <property type="entry name" value="NA-bd_OB-fold"/>
</dbReference>
<evidence type="ECO:0000313" key="4">
    <source>
        <dbReference type="Proteomes" id="UP000309061"/>
    </source>
</evidence>
<dbReference type="OrthoDB" id="9791685at2"/>
<dbReference type="EMBL" id="CP046052">
    <property type="protein sequence ID" value="QGM44990.1"/>
    <property type="molecule type" value="Genomic_DNA"/>
</dbReference>
<feature type="compositionally biased region" description="Polar residues" evidence="1">
    <location>
        <begin position="23"/>
        <end position="32"/>
    </location>
</feature>
<dbReference type="PRINTS" id="PR00050">
    <property type="entry name" value="COLDSHOCK"/>
</dbReference>
<feature type="domain" description="CSD" evidence="2">
    <location>
        <begin position="174"/>
        <end position="239"/>
    </location>
</feature>
<dbReference type="Pfam" id="PF00313">
    <property type="entry name" value="CSD"/>
    <property type="match status" value="2"/>
</dbReference>
<dbReference type="SMART" id="SM00357">
    <property type="entry name" value="CSP"/>
    <property type="match status" value="2"/>
</dbReference>
<dbReference type="RefSeq" id="WP_136495281.1">
    <property type="nucleotide sequence ID" value="NZ_CP046052.1"/>
</dbReference>
<feature type="compositionally biased region" description="Basic and acidic residues" evidence="1">
    <location>
        <begin position="1"/>
        <end position="16"/>
    </location>
</feature>
<name>A0A6B8KF33_9HYPH</name>
<dbReference type="InterPro" id="IPR002059">
    <property type="entry name" value="CSP_DNA-bd"/>
</dbReference>
<gene>
    <name evidence="3" type="ORF">H2LOC_004395</name>
</gene>
<evidence type="ECO:0000259" key="2">
    <source>
        <dbReference type="PROSITE" id="PS51857"/>
    </source>
</evidence>
<dbReference type="GO" id="GO:0005829">
    <property type="term" value="C:cytosol"/>
    <property type="evidence" value="ECO:0007669"/>
    <property type="project" value="UniProtKB-ARBA"/>
</dbReference>
<dbReference type="AlphaFoldDB" id="A0A6B8KF33"/>
<keyword evidence="4" id="KW-1185">Reference proteome</keyword>
<dbReference type="Proteomes" id="UP000309061">
    <property type="component" value="Chromosome"/>
</dbReference>
<organism evidence="3 4">
    <name type="scientific">Methylocystis heyeri</name>
    <dbReference type="NCBI Taxonomy" id="391905"/>
    <lineage>
        <taxon>Bacteria</taxon>
        <taxon>Pseudomonadati</taxon>
        <taxon>Pseudomonadota</taxon>
        <taxon>Alphaproteobacteria</taxon>
        <taxon>Hyphomicrobiales</taxon>
        <taxon>Methylocystaceae</taxon>
        <taxon>Methylocystis</taxon>
    </lineage>
</organism>
<feature type="region of interest" description="Disordered" evidence="1">
    <location>
        <begin position="1"/>
        <end position="51"/>
    </location>
</feature>
<sequence>MSKGKDFRGPRKRGFDDDGPYNYDSQRQSRQPRSAFGGGGGFPDLPPPMSSEPAVDAVVKWFKSDKGFGFVELANGTGDAFLHIGAVQSAGYETLPPGAKLKVQVSNSVKGQQVSRVLEVDLSGAQERAPAPRGGGFGGGGFGGGGGGGGFGGGGYDSPRPPRRQTPDLSTAVTVAGKVKWFDETKGYGFVQSNDGGKDVFVHISILSPSGVNRLAEGQPVTMQVVDTQKGREAVSITLD</sequence>
<dbReference type="PANTHER" id="PTHR46565">
    <property type="entry name" value="COLD SHOCK DOMAIN PROTEIN 2"/>
    <property type="match status" value="1"/>
</dbReference>
<dbReference type="Gene3D" id="2.40.50.140">
    <property type="entry name" value="Nucleic acid-binding proteins"/>
    <property type="match status" value="2"/>
</dbReference>
<accession>A0A6B8KF33</accession>
<dbReference type="KEGG" id="mhey:H2LOC_004395"/>
<feature type="domain" description="CSD" evidence="2">
    <location>
        <begin position="54"/>
        <end position="119"/>
    </location>
</feature>
<feature type="region of interest" description="Disordered" evidence="1">
    <location>
        <begin position="125"/>
        <end position="168"/>
    </location>
</feature>
<evidence type="ECO:0000313" key="3">
    <source>
        <dbReference type="EMBL" id="QGM44990.1"/>
    </source>
</evidence>
<dbReference type="PANTHER" id="PTHR46565:SF20">
    <property type="entry name" value="COLD SHOCK DOMAIN-CONTAINING PROTEIN 4"/>
    <property type="match status" value="1"/>
</dbReference>
<proteinExistence type="predicted"/>
<reference evidence="3 4" key="1">
    <citation type="submission" date="2019-11" db="EMBL/GenBank/DDBJ databases">
        <title>The genome sequence of Methylocystis heyeri.</title>
        <authorList>
            <person name="Oshkin I.Y."/>
            <person name="Miroshnikov K."/>
            <person name="Dedysh S.N."/>
        </authorList>
    </citation>
    <scope>NUCLEOTIDE SEQUENCE [LARGE SCALE GENOMIC DNA]</scope>
    <source>
        <strain evidence="3 4">H2</strain>
    </source>
</reference>
<dbReference type="CDD" id="cd04458">
    <property type="entry name" value="CSP_CDS"/>
    <property type="match status" value="2"/>
</dbReference>
<dbReference type="GO" id="GO:0003676">
    <property type="term" value="F:nucleic acid binding"/>
    <property type="evidence" value="ECO:0007669"/>
    <property type="project" value="InterPro"/>
</dbReference>
<protein>
    <submittedName>
        <fullName evidence="3">Cold shock domain-containing protein</fullName>
    </submittedName>
</protein>
<feature type="compositionally biased region" description="Gly residues" evidence="1">
    <location>
        <begin position="133"/>
        <end position="156"/>
    </location>
</feature>
<dbReference type="InterPro" id="IPR011129">
    <property type="entry name" value="CSD"/>
</dbReference>
<dbReference type="PROSITE" id="PS51857">
    <property type="entry name" value="CSD_2"/>
    <property type="match status" value="2"/>
</dbReference>
<evidence type="ECO:0000256" key="1">
    <source>
        <dbReference type="SAM" id="MobiDB-lite"/>
    </source>
</evidence>
<dbReference type="SUPFAM" id="SSF50249">
    <property type="entry name" value="Nucleic acid-binding proteins"/>
    <property type="match status" value="2"/>
</dbReference>